<organism evidence="2 3">
    <name type="scientific">Candidatus Fimimonas merdipullorum</name>
    <dbReference type="NCBI Taxonomy" id="2840822"/>
    <lineage>
        <taxon>Bacteria</taxon>
        <taxon>Pseudomonadati</taxon>
        <taxon>Myxococcota</taxon>
        <taxon>Myxococcia</taxon>
        <taxon>Myxococcales</taxon>
        <taxon>Cystobacterineae</taxon>
        <taxon>Myxococcaceae</taxon>
        <taxon>Myxococcaceae incertae sedis</taxon>
        <taxon>Candidatus Fimimonas</taxon>
    </lineage>
</organism>
<gene>
    <name evidence="2" type="ORF">IAC72_04150</name>
</gene>
<evidence type="ECO:0000313" key="2">
    <source>
        <dbReference type="EMBL" id="HIU91184.1"/>
    </source>
</evidence>
<protein>
    <submittedName>
        <fullName evidence="2">ABC transporter substrate-binding protein</fullName>
    </submittedName>
</protein>
<keyword evidence="1" id="KW-0732">Signal</keyword>
<comment type="caution">
    <text evidence="2">The sequence shown here is derived from an EMBL/GenBank/DDBJ whole genome shotgun (WGS) entry which is preliminary data.</text>
</comment>
<dbReference type="AlphaFoldDB" id="A0A9D1MXB4"/>
<dbReference type="PROSITE" id="PS51257">
    <property type="entry name" value="PROKAR_LIPOPROTEIN"/>
    <property type="match status" value="1"/>
</dbReference>
<dbReference type="Proteomes" id="UP000886852">
    <property type="component" value="Unassembled WGS sequence"/>
</dbReference>
<reference evidence="2" key="1">
    <citation type="submission" date="2020-10" db="EMBL/GenBank/DDBJ databases">
        <authorList>
            <person name="Gilroy R."/>
        </authorList>
    </citation>
    <scope>NUCLEOTIDE SEQUENCE</scope>
    <source>
        <strain evidence="2">ChiHjej12B11-7776</strain>
    </source>
</reference>
<evidence type="ECO:0000256" key="1">
    <source>
        <dbReference type="SAM" id="SignalP"/>
    </source>
</evidence>
<feature type="chain" id="PRO_5038583289" evidence="1">
    <location>
        <begin position="24"/>
        <end position="404"/>
    </location>
</feature>
<feature type="signal peptide" evidence="1">
    <location>
        <begin position="1"/>
        <end position="23"/>
    </location>
</feature>
<dbReference type="SUPFAM" id="SSF53850">
    <property type="entry name" value="Periplasmic binding protein-like II"/>
    <property type="match status" value="1"/>
</dbReference>
<reference evidence="2" key="2">
    <citation type="journal article" date="2021" name="PeerJ">
        <title>Extensive microbial diversity within the chicken gut microbiome revealed by metagenomics and culture.</title>
        <authorList>
            <person name="Gilroy R."/>
            <person name="Ravi A."/>
            <person name="Getino M."/>
            <person name="Pursley I."/>
            <person name="Horton D.L."/>
            <person name="Alikhan N.F."/>
            <person name="Baker D."/>
            <person name="Gharbi K."/>
            <person name="Hall N."/>
            <person name="Watson M."/>
            <person name="Adriaenssens E.M."/>
            <person name="Foster-Nyarko E."/>
            <person name="Jarju S."/>
            <person name="Secka A."/>
            <person name="Antonio M."/>
            <person name="Oren A."/>
            <person name="Chaudhuri R.R."/>
            <person name="La Ragione R."/>
            <person name="Hildebrand F."/>
            <person name="Pallen M.J."/>
        </authorList>
    </citation>
    <scope>NUCLEOTIDE SEQUENCE</scope>
    <source>
        <strain evidence="2">ChiHjej12B11-7776</strain>
    </source>
</reference>
<evidence type="ECO:0000313" key="3">
    <source>
        <dbReference type="Proteomes" id="UP000886852"/>
    </source>
</evidence>
<name>A0A9D1MXB4_9BACT</name>
<proteinExistence type="predicted"/>
<accession>A0A9D1MXB4</accession>
<dbReference type="EMBL" id="DVOC01000068">
    <property type="protein sequence ID" value="HIU91184.1"/>
    <property type="molecule type" value="Genomic_DNA"/>
</dbReference>
<sequence length="404" mass="44943">MKKRLVSILIAAILIVSAVFVFAACDPEDKNVTELVAEAQNMTWDEIYAKAKEETGDFNAYGNTSRITTAMANFVAKYGQELGLNEKNAVGSKMNDSAIYTTLASEYASTNNSKGASMVMIQDGAQLVLYREQTKMLINYVPQSMKSKVDAEGQVPLVQQYINKLFIWNNTGDNVPSITNVWQLTEPAMKSKVFFKSPSLEQVNMNFLIMLTSDEWATKLAEAYKAYYGKDIQLGSYKNAGYKWVAEFIANANFAIDSDTTMARELSKTENAGNIGLFVLSKLRDSSVTADNLQVGAFVKENDQYVTINPFAGFMYPMYCQVAANGPRPYTALLFIEYLMTEEGFEPWGSDIGAYSSNSDIGVNDGDETLAFWKNILVFEDPDYIRANKATVVDFVTAEIDKKD</sequence>